<dbReference type="WBParaSite" id="PDA_v2.g23793.t1">
    <property type="protein sequence ID" value="PDA_v2.g23793.t1"/>
    <property type="gene ID" value="PDA_v2.g23793"/>
</dbReference>
<keyword evidence="1" id="KW-0732">Signal</keyword>
<evidence type="ECO:0000256" key="1">
    <source>
        <dbReference type="SAM" id="SignalP"/>
    </source>
</evidence>
<protein>
    <submittedName>
        <fullName evidence="3">Secreted protein</fullName>
    </submittedName>
</protein>
<evidence type="ECO:0000313" key="3">
    <source>
        <dbReference type="WBParaSite" id="PDA_v2.g23793.t1"/>
    </source>
</evidence>
<reference evidence="3" key="1">
    <citation type="submission" date="2022-11" db="UniProtKB">
        <authorList>
            <consortium name="WormBaseParasite"/>
        </authorList>
    </citation>
    <scope>IDENTIFICATION</scope>
</reference>
<dbReference type="AlphaFoldDB" id="A0A914PY83"/>
<feature type="chain" id="PRO_5037149462" evidence="1">
    <location>
        <begin position="19"/>
        <end position="160"/>
    </location>
</feature>
<name>A0A914PY83_9BILA</name>
<evidence type="ECO:0000313" key="2">
    <source>
        <dbReference type="Proteomes" id="UP000887578"/>
    </source>
</evidence>
<dbReference type="Proteomes" id="UP000887578">
    <property type="component" value="Unplaced"/>
</dbReference>
<sequence>MKLLSVVCLFLVVEFSQQIPFKKSDRKILPLPTNYRKGLKDAGKETALNRERKHFDFGPGSTFISSPVKQKGPRINQKISLDAKNLNDKSILLTDNELIDLFVGEATADVIDPEKNISDSGDRSQRQKRGWIKKILKSAEKRGKEAIPAAAAAVAVSTVG</sequence>
<proteinExistence type="predicted"/>
<organism evidence="2 3">
    <name type="scientific">Panagrolaimus davidi</name>
    <dbReference type="NCBI Taxonomy" id="227884"/>
    <lineage>
        <taxon>Eukaryota</taxon>
        <taxon>Metazoa</taxon>
        <taxon>Ecdysozoa</taxon>
        <taxon>Nematoda</taxon>
        <taxon>Chromadorea</taxon>
        <taxon>Rhabditida</taxon>
        <taxon>Tylenchina</taxon>
        <taxon>Panagrolaimomorpha</taxon>
        <taxon>Panagrolaimoidea</taxon>
        <taxon>Panagrolaimidae</taxon>
        <taxon>Panagrolaimus</taxon>
    </lineage>
</organism>
<accession>A0A914PY83</accession>
<keyword evidence="2" id="KW-1185">Reference proteome</keyword>
<feature type="signal peptide" evidence="1">
    <location>
        <begin position="1"/>
        <end position="18"/>
    </location>
</feature>